<keyword evidence="8" id="KW-0804">Transcription</keyword>
<evidence type="ECO:0000259" key="12">
    <source>
        <dbReference type="PROSITE" id="PS51030"/>
    </source>
</evidence>
<evidence type="ECO:0000313" key="14">
    <source>
        <dbReference type="Proteomes" id="UP000095284"/>
    </source>
</evidence>
<feature type="compositionally biased region" description="Polar residues" evidence="11">
    <location>
        <begin position="829"/>
        <end position="838"/>
    </location>
</feature>
<feature type="region of interest" description="Disordered" evidence="11">
    <location>
        <begin position="760"/>
        <end position="785"/>
    </location>
</feature>
<dbReference type="CDD" id="cd06960">
    <property type="entry name" value="NR_DBD_HNF4A"/>
    <property type="match status" value="1"/>
</dbReference>
<protein>
    <submittedName>
        <fullName evidence="15">Nuclear receptor domain-containing protein</fullName>
    </submittedName>
</protein>
<dbReference type="InterPro" id="IPR013088">
    <property type="entry name" value="Znf_NHR/GATA"/>
</dbReference>
<dbReference type="InterPro" id="IPR049636">
    <property type="entry name" value="HNF4-like_DBD"/>
</dbReference>
<dbReference type="PROSITE" id="PS00031">
    <property type="entry name" value="NUCLEAR_REC_DBD_1"/>
    <property type="match status" value="1"/>
</dbReference>
<dbReference type="SMART" id="SM00399">
    <property type="entry name" value="ZnF_C4"/>
    <property type="match status" value="1"/>
</dbReference>
<dbReference type="Pfam" id="PF25492">
    <property type="entry name" value="DUF7911"/>
    <property type="match status" value="1"/>
</dbReference>
<dbReference type="Pfam" id="PF00104">
    <property type="entry name" value="Hormone_recep"/>
    <property type="match status" value="1"/>
</dbReference>
<evidence type="ECO:0000256" key="2">
    <source>
        <dbReference type="ARBA" id="ARBA00005993"/>
    </source>
</evidence>
<dbReference type="PROSITE" id="PS51843">
    <property type="entry name" value="NR_LBD"/>
    <property type="match status" value="1"/>
</dbReference>
<evidence type="ECO:0000256" key="8">
    <source>
        <dbReference type="ARBA" id="ARBA00023163"/>
    </source>
</evidence>
<dbReference type="Pfam" id="PF00105">
    <property type="entry name" value="zf-C4"/>
    <property type="match status" value="1"/>
</dbReference>
<dbReference type="InterPro" id="IPR000536">
    <property type="entry name" value="Nucl_hrmn_rcpt_lig-bd"/>
</dbReference>
<keyword evidence="4" id="KW-0863">Zinc-finger</keyword>
<dbReference type="PROSITE" id="PS51030">
    <property type="entry name" value="NUCLEAR_REC_DBD_2"/>
    <property type="match status" value="1"/>
</dbReference>
<comment type="similarity">
    <text evidence="2">Belongs to the nuclear hormone receptor family.</text>
</comment>
<feature type="region of interest" description="Disordered" evidence="11">
    <location>
        <begin position="824"/>
        <end position="881"/>
    </location>
</feature>
<dbReference type="PANTHER" id="PTHR46011:SF6">
    <property type="entry name" value="HIGH ZINC ACTIVATED NUCLEAR RECEPTOR PROTEIN"/>
    <property type="match status" value="1"/>
</dbReference>
<evidence type="ECO:0000256" key="11">
    <source>
        <dbReference type="SAM" id="MobiDB-lite"/>
    </source>
</evidence>
<feature type="domain" description="Nuclear receptor" evidence="12">
    <location>
        <begin position="23"/>
        <end position="98"/>
    </location>
</feature>
<dbReference type="Gene3D" id="3.30.50.10">
    <property type="entry name" value="Erythroid Transcription Factor GATA-1, subunit A"/>
    <property type="match status" value="1"/>
</dbReference>
<sequence length="901" mass="103699">MSSPPCSSSNDYLTVDFNGQQEEKVCQVCGATPAGNHFEVVSCRPCSAFFRRTVVLNRNFVCKLKGACPINKNIRSICSHCRFQKCLNLGMSRNNININYDKATPKDPAPSTSHLSLVPTASPTPLISKMLEGYQKFVDEAKKLFFVCNPEELFSEGKVFKPGTTVEYIVLNRAQLVYILEMAVNYFHPFRNIDEEDKKKIFRSFEFRFSKLHMFHLNTLYFPDDLNRLVTHYGRYVDKDNQESFFRHDTDPKQSYRTLIETQTRLFTISAKFKRMKVDEVEVVAMAGLIMWKEVHYYFNDYRYSNIVDKILSELLWYEKQKIGERDYKTRFGLICCILRDIEELSIMLRESILIDFLKISPNFHELDTCRDATSIDACCHAPFYPPFYKSQLCQSVLQLLTRFGAVSKGLCITFGEMLSSFAEAVVVVLLVIPYISSGFHSECDHRRLQETISDTNQTYYVYVLTQDCQLVFARADQLNELQRYLEVHRDLNYCLPSNVQLHIRDVYNNGKVGFQLIFKRGQHQICLLPVDFPAENAMAGYSVFSYSLLNSMTFATCSYMNNSSFVLEPDLSFMDSTFSDVMYFVDPQSAGAFWSVRQFRITYQGYLQAMEPFVIKNFAEESGFSSRMAGEFLMDLDSERSKLYAVHKRDKDLSSTCSYDLLFRPHRAKVHRRHLIRHHQHAHLQRINSFSSDVNISLYTEFEPRGDNKNRSRVFLIDRRKKMTATCLLHLPYQASIGIISKDVLNYLNNVKLPKFSERARHRNKSTKLKPLPKTETKPSDRFQVPTTLPVHHRLTSTTRRPVTITTKGPPISIYPHKFNVDKPKTFVPTSTESSGTDSKELGGAEEDSGASKVEKEESEGSGEHVLEKQPQQTGDKDSGCNLQINLVVLITAFLLHTLS</sequence>
<organism evidence="14 15">
    <name type="scientific">Bursaphelenchus xylophilus</name>
    <name type="common">Pinewood nematode worm</name>
    <name type="synonym">Aphelenchoides xylophilus</name>
    <dbReference type="NCBI Taxonomy" id="6326"/>
    <lineage>
        <taxon>Eukaryota</taxon>
        <taxon>Metazoa</taxon>
        <taxon>Ecdysozoa</taxon>
        <taxon>Nematoda</taxon>
        <taxon>Chromadorea</taxon>
        <taxon>Rhabditida</taxon>
        <taxon>Tylenchina</taxon>
        <taxon>Tylenchomorpha</taxon>
        <taxon>Aphelenchoidea</taxon>
        <taxon>Aphelenchoididae</taxon>
        <taxon>Bursaphelenchus</taxon>
    </lineage>
</organism>
<dbReference type="GO" id="GO:0008270">
    <property type="term" value="F:zinc ion binding"/>
    <property type="evidence" value="ECO:0007669"/>
    <property type="project" value="UniProtKB-KW"/>
</dbReference>
<dbReference type="InterPro" id="IPR001628">
    <property type="entry name" value="Znf_hrmn_rcpt"/>
</dbReference>
<keyword evidence="6" id="KW-0805">Transcription regulation</keyword>
<keyword evidence="3" id="KW-0479">Metal-binding</keyword>
<keyword evidence="7" id="KW-0238">DNA-binding</keyword>
<dbReference type="GO" id="GO:0003700">
    <property type="term" value="F:DNA-binding transcription factor activity"/>
    <property type="evidence" value="ECO:0007669"/>
    <property type="project" value="InterPro"/>
</dbReference>
<evidence type="ECO:0000256" key="3">
    <source>
        <dbReference type="ARBA" id="ARBA00022723"/>
    </source>
</evidence>
<evidence type="ECO:0000256" key="7">
    <source>
        <dbReference type="ARBA" id="ARBA00023125"/>
    </source>
</evidence>
<dbReference type="GO" id="GO:0000978">
    <property type="term" value="F:RNA polymerase II cis-regulatory region sequence-specific DNA binding"/>
    <property type="evidence" value="ECO:0007669"/>
    <property type="project" value="InterPro"/>
</dbReference>
<dbReference type="GO" id="GO:0005634">
    <property type="term" value="C:nucleus"/>
    <property type="evidence" value="ECO:0007669"/>
    <property type="project" value="UniProtKB-SubCell"/>
</dbReference>
<evidence type="ECO:0000259" key="13">
    <source>
        <dbReference type="PROSITE" id="PS51843"/>
    </source>
</evidence>
<keyword evidence="9" id="KW-0675">Receptor</keyword>
<dbReference type="SUPFAM" id="SSF57716">
    <property type="entry name" value="Glucocorticoid receptor-like (DNA-binding domain)"/>
    <property type="match status" value="1"/>
</dbReference>
<dbReference type="SMART" id="SM00430">
    <property type="entry name" value="HOLI"/>
    <property type="match status" value="1"/>
</dbReference>
<evidence type="ECO:0000256" key="5">
    <source>
        <dbReference type="ARBA" id="ARBA00022833"/>
    </source>
</evidence>
<comment type="subcellular location">
    <subcellularLocation>
        <location evidence="1">Nucleus</location>
    </subcellularLocation>
</comment>
<dbReference type="SUPFAM" id="SSF48508">
    <property type="entry name" value="Nuclear receptor ligand-binding domain"/>
    <property type="match status" value="1"/>
</dbReference>
<dbReference type="Gene3D" id="1.10.565.10">
    <property type="entry name" value="Retinoid X Receptor"/>
    <property type="match status" value="1"/>
</dbReference>
<evidence type="ECO:0000256" key="1">
    <source>
        <dbReference type="ARBA" id="ARBA00004123"/>
    </source>
</evidence>
<accession>A0A1I7S4P5</accession>
<proteinExistence type="inferred from homology"/>
<keyword evidence="10" id="KW-0539">Nucleus</keyword>
<dbReference type="PRINTS" id="PR00047">
    <property type="entry name" value="STROIDFINGER"/>
</dbReference>
<evidence type="ECO:0000256" key="6">
    <source>
        <dbReference type="ARBA" id="ARBA00023015"/>
    </source>
</evidence>
<dbReference type="InterPro" id="IPR035500">
    <property type="entry name" value="NHR-like_dom_sf"/>
</dbReference>
<dbReference type="InterPro" id="IPR057233">
    <property type="entry name" value="DUF7911"/>
</dbReference>
<evidence type="ECO:0000256" key="4">
    <source>
        <dbReference type="ARBA" id="ARBA00022771"/>
    </source>
</evidence>
<name>A0A1I7S4P5_BURXY</name>
<dbReference type="WBParaSite" id="BXY_0797800.1">
    <property type="protein sequence ID" value="BXY_0797800.1"/>
    <property type="gene ID" value="BXY_0797800"/>
</dbReference>
<dbReference type="Proteomes" id="UP000095284">
    <property type="component" value="Unplaced"/>
</dbReference>
<evidence type="ECO:0000256" key="10">
    <source>
        <dbReference type="ARBA" id="ARBA00023242"/>
    </source>
</evidence>
<evidence type="ECO:0000313" key="15">
    <source>
        <dbReference type="WBParaSite" id="BXY_0797800.1"/>
    </source>
</evidence>
<dbReference type="PANTHER" id="PTHR46011">
    <property type="entry name" value="NUCLEAR HORMONE RECEPTOR FAMILY MEMBER NHR-86-RELATED"/>
    <property type="match status" value="1"/>
</dbReference>
<reference evidence="15" key="1">
    <citation type="submission" date="2016-11" db="UniProtKB">
        <authorList>
            <consortium name="WormBaseParasite"/>
        </authorList>
    </citation>
    <scope>IDENTIFICATION</scope>
</reference>
<keyword evidence="5" id="KW-0862">Zinc</keyword>
<dbReference type="AlphaFoldDB" id="A0A1I7S4P5"/>
<feature type="domain" description="NR LBD" evidence="13">
    <location>
        <begin position="122"/>
        <end position="375"/>
    </location>
</feature>
<evidence type="ECO:0000256" key="9">
    <source>
        <dbReference type="ARBA" id="ARBA00023170"/>
    </source>
</evidence>